<keyword evidence="2" id="KW-1185">Reference proteome</keyword>
<dbReference type="RefSeq" id="WP_006592749.1">
    <property type="nucleotide sequence ID" value="NZ_BAHD01000033.1"/>
</dbReference>
<comment type="caution">
    <text evidence="1">The sequence shown here is derived from an EMBL/GenBank/DDBJ whole genome shotgun (WGS) entry which is preliminary data.</text>
</comment>
<dbReference type="OrthoDB" id="3192540at2"/>
<organism evidence="1 2">
    <name type="scientific">Kineosphaera limosa NBRC 100340</name>
    <dbReference type="NCBI Taxonomy" id="1184609"/>
    <lineage>
        <taxon>Bacteria</taxon>
        <taxon>Bacillati</taxon>
        <taxon>Actinomycetota</taxon>
        <taxon>Actinomycetes</taxon>
        <taxon>Micrococcales</taxon>
        <taxon>Dermatophilaceae</taxon>
        <taxon>Kineosphaera</taxon>
    </lineage>
</organism>
<dbReference type="STRING" id="1184609.KILIM_033_00370"/>
<evidence type="ECO:0000313" key="2">
    <source>
        <dbReference type="Proteomes" id="UP000008366"/>
    </source>
</evidence>
<protein>
    <recommendedName>
        <fullName evidence="3">DUF2200 domain-containing protein</fullName>
    </recommendedName>
</protein>
<name>K6WVU7_9MICO</name>
<dbReference type="AlphaFoldDB" id="K6WVU7"/>
<dbReference type="Gene3D" id="1.10.8.290">
    <property type="entry name" value="uncharacterized protein sp1917 domain"/>
    <property type="match status" value="1"/>
</dbReference>
<dbReference type="Pfam" id="PF09966">
    <property type="entry name" value="DUF2200"/>
    <property type="match status" value="1"/>
</dbReference>
<evidence type="ECO:0008006" key="3">
    <source>
        <dbReference type="Google" id="ProtNLM"/>
    </source>
</evidence>
<dbReference type="PIRSF" id="PIRSF033199">
    <property type="entry name" value="UCP033199"/>
    <property type="match status" value="1"/>
</dbReference>
<reference evidence="1 2" key="1">
    <citation type="submission" date="2012-08" db="EMBL/GenBank/DDBJ databases">
        <title>Whole genome shotgun sequence of Kineosphaera limosa NBRC 100340.</title>
        <authorList>
            <person name="Yoshida I."/>
            <person name="Isaki S."/>
            <person name="Hosoyama A."/>
            <person name="Tsuchikane K."/>
            <person name="Katsumata H."/>
            <person name="Ando Y."/>
            <person name="Ohji S."/>
            <person name="Hamada M."/>
            <person name="Tamura T."/>
            <person name="Yamazoe A."/>
            <person name="Yamazaki S."/>
            <person name="Fujita N."/>
        </authorList>
    </citation>
    <scope>NUCLEOTIDE SEQUENCE [LARGE SCALE GENOMIC DNA]</scope>
    <source>
        <strain evidence="1 2">NBRC 100340</strain>
    </source>
</reference>
<dbReference type="EMBL" id="BAHD01000033">
    <property type="protein sequence ID" value="GAB96217.1"/>
    <property type="molecule type" value="Genomic_DNA"/>
</dbReference>
<dbReference type="eggNOG" id="COG4898">
    <property type="taxonomic scope" value="Bacteria"/>
</dbReference>
<gene>
    <name evidence="1" type="ORF">KILIM_033_00370</name>
</gene>
<dbReference type="InterPro" id="IPR014580">
    <property type="entry name" value="UCP033199"/>
</dbReference>
<sequence>MAQHRIFGTAFADIYPHYVTKAERKGRTREEVHEVITWLTGYDEPGLSAVLEQKVTMEAFFADAPELNPNAALITGSICGYKVQEIEDPLMRQIRYLDKLVDELARGKKMSSILRGSE</sequence>
<dbReference type="Proteomes" id="UP000008366">
    <property type="component" value="Unassembled WGS sequence"/>
</dbReference>
<dbReference type="InterPro" id="IPR023204">
    <property type="entry name" value="SP1917_dom_sf"/>
</dbReference>
<evidence type="ECO:0000313" key="1">
    <source>
        <dbReference type="EMBL" id="GAB96217.1"/>
    </source>
</evidence>
<proteinExistence type="predicted"/>
<accession>K6WVU7</accession>